<dbReference type="AlphaFoldDB" id="X1SHI2"/>
<reference evidence="1" key="1">
    <citation type="journal article" date="2014" name="Front. Microbiol.">
        <title>High frequency of phylogenetically diverse reductive dehalogenase-homologous genes in deep subseafloor sedimentary metagenomes.</title>
        <authorList>
            <person name="Kawai M."/>
            <person name="Futagami T."/>
            <person name="Toyoda A."/>
            <person name="Takaki Y."/>
            <person name="Nishi S."/>
            <person name="Hori S."/>
            <person name="Arai W."/>
            <person name="Tsubouchi T."/>
            <person name="Morono Y."/>
            <person name="Uchiyama I."/>
            <person name="Ito T."/>
            <person name="Fujiyama A."/>
            <person name="Inagaki F."/>
            <person name="Takami H."/>
        </authorList>
    </citation>
    <scope>NUCLEOTIDE SEQUENCE</scope>
    <source>
        <strain evidence="1">Expedition CK06-06</strain>
    </source>
</reference>
<sequence length="74" mass="7900">MNNCPSLTQDADYVYAGLEPIPAKVIKIDKSTMTTSAAWTGEAGDEYCPGLTQDADYVYAGIGTIPAKVIKIDK</sequence>
<protein>
    <submittedName>
        <fullName evidence="1">Uncharacterized protein</fullName>
    </submittedName>
</protein>
<dbReference type="EMBL" id="BARW01007963">
    <property type="protein sequence ID" value="GAI78591.1"/>
    <property type="molecule type" value="Genomic_DNA"/>
</dbReference>
<comment type="caution">
    <text evidence="1">The sequence shown here is derived from an EMBL/GenBank/DDBJ whole genome shotgun (WGS) entry which is preliminary data.</text>
</comment>
<evidence type="ECO:0000313" key="1">
    <source>
        <dbReference type="EMBL" id="GAI78591.1"/>
    </source>
</evidence>
<accession>X1SHI2</accession>
<proteinExistence type="predicted"/>
<organism evidence="1">
    <name type="scientific">marine sediment metagenome</name>
    <dbReference type="NCBI Taxonomy" id="412755"/>
    <lineage>
        <taxon>unclassified sequences</taxon>
        <taxon>metagenomes</taxon>
        <taxon>ecological metagenomes</taxon>
    </lineage>
</organism>
<name>X1SHI2_9ZZZZ</name>
<gene>
    <name evidence="1" type="ORF">S12H4_16461</name>
</gene>